<feature type="region of interest" description="Disordered" evidence="2">
    <location>
        <begin position="554"/>
        <end position="661"/>
    </location>
</feature>
<sequence length="661" mass="76343">IQQYLGRITLKTKSEASECQQLEDMYHCARQQISKVLGDLDDEEKKMKHEFEGIKTELRSQLSLRTQQERELEEQLRDIKKGCDETTKVIEVIRPQGAELKKTFEDLNNKLVEESKNIESATNQLQTLLQEELIRKENLSTKLKVTDELICKANIEMRDEELNMKSLDLKLKQLIVEGERYDSKMKDNLDELNSLQANYDSKRAQFCTLSSIDEENSSLKLKIDELIEIHDNYKNKLAGISEDERVFLEELNKINDLIKNKEIEKASVIQERLDIEGETVKLRAEFENNSSQRNNERSEIEKHYAELMKEKNSFLAKTNDLTKQMKQATDDKERFESMTIDLRKEMRRVKDVCAEANDYLFNYLTNTNVVQSGMRNEIIIVDEMVASNQQEVENAKLNIQESEELQVQIAKMEADLSTQQIKNTQSLADLETSYREQLGTKKKYFEDLRAKYEMEFKNKEQKKLDAMMELKEIKDSIADYQKKQKSMQNEIKVAGNTAWKYNNLIQKLEEKLKVVAKVATVSQPVKDVSSQDSRYTLKENLPLQSKLAGYPAAPGMVTKKIHPPQVPSLPVKPQLPRETRQVIFPSPGSSSSGISFDPDDMNMVKRRTFTQRAKKGIKPFEAKKSVPASSSKKDTDVKKKETTSTKEDVSSESEDVWGFNM</sequence>
<gene>
    <name evidence="3" type="ORF">g.23503</name>
</gene>
<dbReference type="AlphaFoldDB" id="A0A1B6FT73"/>
<feature type="coiled-coil region" evidence="1">
    <location>
        <begin position="463"/>
        <end position="490"/>
    </location>
</feature>
<evidence type="ECO:0000256" key="2">
    <source>
        <dbReference type="SAM" id="MobiDB-lite"/>
    </source>
</evidence>
<organism evidence="3">
    <name type="scientific">Cuerna arida</name>
    <dbReference type="NCBI Taxonomy" id="1464854"/>
    <lineage>
        <taxon>Eukaryota</taxon>
        <taxon>Metazoa</taxon>
        <taxon>Ecdysozoa</taxon>
        <taxon>Arthropoda</taxon>
        <taxon>Hexapoda</taxon>
        <taxon>Insecta</taxon>
        <taxon>Pterygota</taxon>
        <taxon>Neoptera</taxon>
        <taxon>Paraneoptera</taxon>
        <taxon>Hemiptera</taxon>
        <taxon>Auchenorrhyncha</taxon>
        <taxon>Membracoidea</taxon>
        <taxon>Cicadellidae</taxon>
        <taxon>Cicadellinae</taxon>
        <taxon>Proconiini</taxon>
        <taxon>Cuerna</taxon>
    </lineage>
</organism>
<keyword evidence="1" id="KW-0175">Coiled coil</keyword>
<feature type="non-terminal residue" evidence="3">
    <location>
        <position position="1"/>
    </location>
</feature>
<evidence type="ECO:0000313" key="3">
    <source>
        <dbReference type="EMBL" id="JAS53412.1"/>
    </source>
</evidence>
<accession>A0A1B6FT73</accession>
<feature type="compositionally biased region" description="Low complexity" evidence="2">
    <location>
        <begin position="583"/>
        <end position="596"/>
    </location>
</feature>
<feature type="compositionally biased region" description="Basic residues" evidence="2">
    <location>
        <begin position="604"/>
        <end position="617"/>
    </location>
</feature>
<protein>
    <submittedName>
        <fullName evidence="3">Uncharacterized protein</fullName>
    </submittedName>
</protein>
<proteinExistence type="predicted"/>
<name>A0A1B6FT73_9HEMI</name>
<evidence type="ECO:0000256" key="1">
    <source>
        <dbReference type="SAM" id="Coils"/>
    </source>
</evidence>
<reference evidence="3" key="1">
    <citation type="submission" date="2015-11" db="EMBL/GenBank/DDBJ databases">
        <title>De novo transcriptome assembly of four potential Pierce s Disease insect vectors from Arizona vineyards.</title>
        <authorList>
            <person name="Tassone E.E."/>
        </authorList>
    </citation>
    <scope>NUCLEOTIDE SEQUENCE</scope>
</reference>
<feature type="coiled-coil region" evidence="1">
    <location>
        <begin position="157"/>
        <end position="271"/>
    </location>
</feature>
<feature type="compositionally biased region" description="Basic and acidic residues" evidence="2">
    <location>
        <begin position="631"/>
        <end position="649"/>
    </location>
</feature>
<dbReference type="EMBL" id="GECZ01016357">
    <property type="protein sequence ID" value="JAS53412.1"/>
    <property type="molecule type" value="Transcribed_RNA"/>
</dbReference>
<feature type="coiled-coil region" evidence="1">
    <location>
        <begin position="385"/>
        <end position="422"/>
    </location>
</feature>
<feature type="coiled-coil region" evidence="1">
    <location>
        <begin position="97"/>
        <end position="131"/>
    </location>
</feature>